<protein>
    <submittedName>
        <fullName evidence="1">Uncharacterized protein</fullName>
    </submittedName>
</protein>
<feature type="non-terminal residue" evidence="1">
    <location>
        <position position="1"/>
    </location>
</feature>
<proteinExistence type="predicted"/>
<dbReference type="AlphaFoldDB" id="X1S7N2"/>
<accession>X1S7N2</accession>
<organism evidence="1">
    <name type="scientific">marine sediment metagenome</name>
    <dbReference type="NCBI Taxonomy" id="412755"/>
    <lineage>
        <taxon>unclassified sequences</taxon>
        <taxon>metagenomes</taxon>
        <taxon>ecological metagenomes</taxon>
    </lineage>
</organism>
<reference evidence="1" key="1">
    <citation type="journal article" date="2014" name="Front. Microbiol.">
        <title>High frequency of phylogenetically diverse reductive dehalogenase-homologous genes in deep subseafloor sedimentary metagenomes.</title>
        <authorList>
            <person name="Kawai M."/>
            <person name="Futagami T."/>
            <person name="Toyoda A."/>
            <person name="Takaki Y."/>
            <person name="Nishi S."/>
            <person name="Hori S."/>
            <person name="Arai W."/>
            <person name="Tsubouchi T."/>
            <person name="Morono Y."/>
            <person name="Uchiyama I."/>
            <person name="Ito T."/>
            <person name="Fujiyama A."/>
            <person name="Inagaki F."/>
            <person name="Takami H."/>
        </authorList>
    </citation>
    <scope>NUCLEOTIDE SEQUENCE</scope>
    <source>
        <strain evidence="1">Expedition CK06-06</strain>
    </source>
</reference>
<gene>
    <name evidence="1" type="ORF">S12H4_39869</name>
</gene>
<comment type="caution">
    <text evidence="1">The sequence shown here is derived from an EMBL/GenBank/DDBJ whole genome shotgun (WGS) entry which is preliminary data.</text>
</comment>
<dbReference type="EMBL" id="BARW01024144">
    <property type="protein sequence ID" value="GAI89042.1"/>
    <property type="molecule type" value="Genomic_DNA"/>
</dbReference>
<evidence type="ECO:0000313" key="1">
    <source>
        <dbReference type="EMBL" id="GAI89042.1"/>
    </source>
</evidence>
<name>X1S7N2_9ZZZZ</name>
<sequence length="41" mass="4612">VEQQKKFFEEMFQRLSNATSPDEFVVEMNAILSELGCSGGD</sequence>